<evidence type="ECO:0000313" key="2">
    <source>
        <dbReference type="EMBL" id="KAF7194912.1"/>
    </source>
</evidence>
<gene>
    <name evidence="2" type="ORF">HII31_03749</name>
</gene>
<protein>
    <submittedName>
        <fullName evidence="2">Uncharacterized protein</fullName>
    </submittedName>
</protein>
<dbReference type="Proteomes" id="UP000660729">
    <property type="component" value="Unassembled WGS sequence"/>
</dbReference>
<proteinExistence type="predicted"/>
<evidence type="ECO:0000313" key="3">
    <source>
        <dbReference type="Proteomes" id="UP000660729"/>
    </source>
</evidence>
<keyword evidence="3" id="KW-1185">Reference proteome</keyword>
<accession>A0A8H6RPQ3</accession>
<organism evidence="2 3">
    <name type="scientific">Pseudocercospora fuligena</name>
    <dbReference type="NCBI Taxonomy" id="685502"/>
    <lineage>
        <taxon>Eukaryota</taxon>
        <taxon>Fungi</taxon>
        <taxon>Dikarya</taxon>
        <taxon>Ascomycota</taxon>
        <taxon>Pezizomycotina</taxon>
        <taxon>Dothideomycetes</taxon>
        <taxon>Dothideomycetidae</taxon>
        <taxon>Mycosphaerellales</taxon>
        <taxon>Mycosphaerellaceae</taxon>
        <taxon>Pseudocercospora</taxon>
    </lineage>
</organism>
<reference evidence="2" key="1">
    <citation type="submission" date="2020-04" db="EMBL/GenBank/DDBJ databases">
        <title>Draft genome resource of the tomato pathogen Pseudocercospora fuligena.</title>
        <authorList>
            <person name="Zaccaron A."/>
        </authorList>
    </citation>
    <scope>NUCLEOTIDE SEQUENCE</scope>
    <source>
        <strain evidence="2">PF001</strain>
    </source>
</reference>
<dbReference type="OrthoDB" id="10312954at2759"/>
<dbReference type="EMBL" id="JABCIY010000047">
    <property type="protein sequence ID" value="KAF7194912.1"/>
    <property type="molecule type" value="Genomic_DNA"/>
</dbReference>
<comment type="caution">
    <text evidence="2">The sequence shown here is derived from an EMBL/GenBank/DDBJ whole genome shotgun (WGS) entry which is preliminary data.</text>
</comment>
<sequence length="224" mass="24860">MDSIIYTFESLRIGLGHFVNESARANFSPDVLVVTPMPIKYPSGEDGSVVAGTRLTLLEYDAATQQYQVFATFPVDWAWVTNTALLTCTRPTDEVVDRIRAEGESPEHTSLWDEADDEDELYTITPTKAKVRPTVKQQPMPESSGVNKRHAEDAVTGLTKRARDAVDSTAGGLPSAPACDATEDPMAEQWAAFEREEQYQAELDRDYVSGAPITSKFQSPYRKY</sequence>
<evidence type="ECO:0000256" key="1">
    <source>
        <dbReference type="SAM" id="MobiDB-lite"/>
    </source>
</evidence>
<feature type="region of interest" description="Disordered" evidence="1">
    <location>
        <begin position="165"/>
        <end position="184"/>
    </location>
</feature>
<name>A0A8H6RPQ3_9PEZI</name>
<dbReference type="AlphaFoldDB" id="A0A8H6RPQ3"/>
<feature type="region of interest" description="Disordered" evidence="1">
    <location>
        <begin position="131"/>
        <end position="152"/>
    </location>
</feature>
<feature type="compositionally biased region" description="Polar residues" evidence="1">
    <location>
        <begin position="135"/>
        <end position="146"/>
    </location>
</feature>